<dbReference type="RefSeq" id="WP_229776542.1">
    <property type="nucleotide sequence ID" value="NZ_BMOY01000017.1"/>
</dbReference>
<feature type="domain" description="Major facilitator superfamily (MFS) profile" evidence="8">
    <location>
        <begin position="31"/>
        <end position="531"/>
    </location>
</feature>
<feature type="transmembrane region" description="Helical" evidence="7">
    <location>
        <begin position="214"/>
        <end position="234"/>
    </location>
</feature>
<feature type="transmembrane region" description="Helical" evidence="7">
    <location>
        <begin position="320"/>
        <end position="338"/>
    </location>
</feature>
<evidence type="ECO:0000256" key="2">
    <source>
        <dbReference type="ARBA" id="ARBA00022448"/>
    </source>
</evidence>
<evidence type="ECO:0000313" key="9">
    <source>
        <dbReference type="EMBL" id="GGJ05353.1"/>
    </source>
</evidence>
<dbReference type="EMBL" id="BMOY01000017">
    <property type="protein sequence ID" value="GGJ05353.1"/>
    <property type="molecule type" value="Genomic_DNA"/>
</dbReference>
<keyword evidence="3" id="KW-1003">Cell membrane</keyword>
<feature type="transmembrane region" description="Helical" evidence="7">
    <location>
        <begin position="246"/>
        <end position="265"/>
    </location>
</feature>
<reference evidence="9" key="1">
    <citation type="journal article" date="2014" name="Int. J. Syst. Evol. Microbiol.">
        <title>Complete genome sequence of Corynebacterium casei LMG S-19264T (=DSM 44701T), isolated from a smear-ripened cheese.</title>
        <authorList>
            <consortium name="US DOE Joint Genome Institute (JGI-PGF)"/>
            <person name="Walter F."/>
            <person name="Albersmeier A."/>
            <person name="Kalinowski J."/>
            <person name="Ruckert C."/>
        </authorList>
    </citation>
    <scope>NUCLEOTIDE SEQUENCE</scope>
    <source>
        <strain evidence="9">JCM 18487</strain>
    </source>
</reference>
<gene>
    <name evidence="9" type="ORF">GCM10010885_13050</name>
</gene>
<evidence type="ECO:0000256" key="1">
    <source>
        <dbReference type="ARBA" id="ARBA00004651"/>
    </source>
</evidence>
<comment type="subcellular location">
    <subcellularLocation>
        <location evidence="1">Cell membrane</location>
        <topology evidence="1">Multi-pass membrane protein</topology>
    </subcellularLocation>
</comment>
<dbReference type="FunFam" id="1.20.1720.10:FF:000004">
    <property type="entry name" value="EmrB/QacA family drug resistance transporter"/>
    <property type="match status" value="1"/>
</dbReference>
<accession>A0A917NJ80</accession>
<evidence type="ECO:0000259" key="8">
    <source>
        <dbReference type="PROSITE" id="PS50850"/>
    </source>
</evidence>
<keyword evidence="10" id="KW-1185">Reference proteome</keyword>
<dbReference type="CDD" id="cd17502">
    <property type="entry name" value="MFS_Azr1_MDR_like"/>
    <property type="match status" value="1"/>
</dbReference>
<proteinExistence type="predicted"/>
<keyword evidence="5 7" id="KW-1133">Transmembrane helix</keyword>
<dbReference type="InterPro" id="IPR005829">
    <property type="entry name" value="Sugar_transporter_CS"/>
</dbReference>
<feature type="transmembrane region" description="Helical" evidence="7">
    <location>
        <begin position="350"/>
        <end position="369"/>
    </location>
</feature>
<feature type="transmembrane region" description="Helical" evidence="7">
    <location>
        <begin position="286"/>
        <end position="308"/>
    </location>
</feature>
<dbReference type="InterPro" id="IPR020846">
    <property type="entry name" value="MFS_dom"/>
</dbReference>
<evidence type="ECO:0000256" key="4">
    <source>
        <dbReference type="ARBA" id="ARBA00022692"/>
    </source>
</evidence>
<dbReference type="Gene3D" id="1.20.1720.10">
    <property type="entry name" value="Multidrug resistance protein D"/>
    <property type="match status" value="1"/>
</dbReference>
<sequence>MKDVTPQASALAGVVQESAAKEPRRQRLGLIVAGLLLAIFVGAIDNTVVSTAMGTIVASLGGFDQFVWVTAAYMATETAGMPIIGKLSDMYGRKRFFLFGVGMFIFASMLCGTAHSMWQLALYRALQGIGGGALMPVAFTIIFDVVPPEKAGRMSGMFGAVFGAASIVGPLLGAYITEHVSWRWVFFINLPLGIFALLLVGLGYRESQRHVRQAVDWAGVFTLVPAAGSLMFALQLGGQKYAWSSPVILALFMVAALCFAAFLWVETWAKAPIVSYAMFRERVFAVANLVGLLTSAAFVVAVVYIPIYVQGVRGGDATNAGQTLLPMMLGSSVSAPLCGQLCQRLGYRNILLASGTVFTAALVMLMQLTPATPEWWLELAMVLLGLGIGPSFSVLSMAVMQPFGPAHRGAASATMSFVRELGMTVSITVYGVLERNRFANGLKTLFAPGSHAGTPTAVPGHGAIAGGPGTPPAVPDPRMLLSPDLRAHMPAEVLHRLTELLTSSITATFAWTLLPALLALVLCFGFGRARWTGYGTAAHPSVGAPEADVTP</sequence>
<evidence type="ECO:0000313" key="10">
    <source>
        <dbReference type="Proteomes" id="UP000637695"/>
    </source>
</evidence>
<organism evidence="9 10">
    <name type="scientific">Alicyclobacillus cellulosilyticus</name>
    <dbReference type="NCBI Taxonomy" id="1003997"/>
    <lineage>
        <taxon>Bacteria</taxon>
        <taxon>Bacillati</taxon>
        <taxon>Bacillota</taxon>
        <taxon>Bacilli</taxon>
        <taxon>Bacillales</taxon>
        <taxon>Alicyclobacillaceae</taxon>
        <taxon>Alicyclobacillus</taxon>
    </lineage>
</organism>
<feature type="transmembrane region" description="Helical" evidence="7">
    <location>
        <begin position="505"/>
        <end position="526"/>
    </location>
</feature>
<feature type="transmembrane region" description="Helical" evidence="7">
    <location>
        <begin position="375"/>
        <end position="399"/>
    </location>
</feature>
<evidence type="ECO:0000256" key="3">
    <source>
        <dbReference type="ARBA" id="ARBA00022475"/>
    </source>
</evidence>
<dbReference type="InterPro" id="IPR011701">
    <property type="entry name" value="MFS"/>
</dbReference>
<feature type="transmembrane region" description="Helical" evidence="7">
    <location>
        <begin position="96"/>
        <end position="118"/>
    </location>
</feature>
<dbReference type="PROSITE" id="PS50850">
    <property type="entry name" value="MFS"/>
    <property type="match status" value="1"/>
</dbReference>
<feature type="transmembrane region" description="Helical" evidence="7">
    <location>
        <begin position="124"/>
        <end position="146"/>
    </location>
</feature>
<dbReference type="GO" id="GO:0005886">
    <property type="term" value="C:plasma membrane"/>
    <property type="evidence" value="ECO:0007669"/>
    <property type="project" value="UniProtKB-SubCell"/>
</dbReference>
<dbReference type="AlphaFoldDB" id="A0A917NJ80"/>
<feature type="transmembrane region" description="Helical" evidence="7">
    <location>
        <begin position="158"/>
        <end position="176"/>
    </location>
</feature>
<dbReference type="Proteomes" id="UP000637695">
    <property type="component" value="Unassembled WGS sequence"/>
</dbReference>
<dbReference type="NCBIfam" id="TIGR00711">
    <property type="entry name" value="efflux_EmrB"/>
    <property type="match status" value="1"/>
</dbReference>
<evidence type="ECO:0000256" key="6">
    <source>
        <dbReference type="ARBA" id="ARBA00023136"/>
    </source>
</evidence>
<name>A0A917NJ80_9BACL</name>
<keyword evidence="6 7" id="KW-0472">Membrane</keyword>
<feature type="transmembrane region" description="Helical" evidence="7">
    <location>
        <begin position="182"/>
        <end position="202"/>
    </location>
</feature>
<dbReference type="InterPro" id="IPR004638">
    <property type="entry name" value="EmrB-like"/>
</dbReference>
<dbReference type="Pfam" id="PF07690">
    <property type="entry name" value="MFS_1"/>
    <property type="match status" value="1"/>
</dbReference>
<keyword evidence="2" id="KW-0813">Transport</keyword>
<evidence type="ECO:0000256" key="5">
    <source>
        <dbReference type="ARBA" id="ARBA00022989"/>
    </source>
</evidence>
<dbReference type="SUPFAM" id="SSF103473">
    <property type="entry name" value="MFS general substrate transporter"/>
    <property type="match status" value="1"/>
</dbReference>
<keyword evidence="4 7" id="KW-0812">Transmembrane</keyword>
<dbReference type="InterPro" id="IPR036259">
    <property type="entry name" value="MFS_trans_sf"/>
</dbReference>
<dbReference type="GO" id="GO:0022857">
    <property type="term" value="F:transmembrane transporter activity"/>
    <property type="evidence" value="ECO:0007669"/>
    <property type="project" value="InterPro"/>
</dbReference>
<dbReference type="PROSITE" id="PS00216">
    <property type="entry name" value="SUGAR_TRANSPORT_1"/>
    <property type="match status" value="1"/>
</dbReference>
<evidence type="ECO:0000256" key="7">
    <source>
        <dbReference type="SAM" id="Phobius"/>
    </source>
</evidence>
<dbReference type="Gene3D" id="1.20.1250.20">
    <property type="entry name" value="MFS general substrate transporter like domains"/>
    <property type="match status" value="1"/>
</dbReference>
<protein>
    <submittedName>
        <fullName evidence="9">MFS transporter</fullName>
    </submittedName>
</protein>
<reference evidence="9" key="2">
    <citation type="submission" date="2020-09" db="EMBL/GenBank/DDBJ databases">
        <authorList>
            <person name="Sun Q."/>
            <person name="Ohkuma M."/>
        </authorList>
    </citation>
    <scope>NUCLEOTIDE SEQUENCE</scope>
    <source>
        <strain evidence="9">JCM 18487</strain>
    </source>
</reference>
<dbReference type="PANTHER" id="PTHR23501">
    <property type="entry name" value="MAJOR FACILITATOR SUPERFAMILY"/>
    <property type="match status" value="1"/>
</dbReference>
<feature type="transmembrane region" description="Helical" evidence="7">
    <location>
        <begin position="28"/>
        <end position="44"/>
    </location>
</feature>
<dbReference type="PANTHER" id="PTHR23501:SF170">
    <property type="entry name" value="MULTIDRUG RESISTANCE PROTEIN 3"/>
    <property type="match status" value="1"/>
</dbReference>
<feature type="transmembrane region" description="Helical" evidence="7">
    <location>
        <begin position="411"/>
        <end position="433"/>
    </location>
</feature>
<comment type="caution">
    <text evidence="9">The sequence shown here is derived from an EMBL/GenBank/DDBJ whole genome shotgun (WGS) entry which is preliminary data.</text>
</comment>